<proteinExistence type="predicted"/>
<accession>A0A4Q2E2N9</accession>
<reference evidence="1 2" key="1">
    <citation type="submission" date="2018-06" db="EMBL/GenBank/DDBJ databases">
        <title>Carbapenemase-producing Enterobacteriaceae present in wastewater treatment plant effluent and nearby surface waters in the US.</title>
        <authorList>
            <person name="Mathys D.A."/>
            <person name="Mollenkopf D.F."/>
            <person name="Feicht S.M."/>
            <person name="Adams R.J."/>
            <person name="Albers A.L."/>
            <person name="Grooters S.V."/>
            <person name="Stuever D.M."/>
            <person name="Daniels J.B."/>
            <person name="Wittum T.E."/>
        </authorList>
    </citation>
    <scope>NUCLEOTIDE SEQUENCE [LARGE SCALE GENOMIC DNA]</scope>
    <source>
        <strain evidence="1 2">GEO_4_Eff_A</strain>
    </source>
</reference>
<gene>
    <name evidence="1" type="ORF">DM877_24580</name>
</gene>
<sequence length="78" mass="8884">MGLQLIIKAERSKIEKALGLLTSECEIFPIAEGLFGISISERSLSSAGEAAILKKIEPLTRFDLWQGAWQEPRRRWLW</sequence>
<protein>
    <submittedName>
        <fullName evidence="1">Uncharacterized protein</fullName>
    </submittedName>
</protein>
<comment type="caution">
    <text evidence="1">The sequence shown here is derived from an EMBL/GenBank/DDBJ whole genome shotgun (WGS) entry which is preliminary data.</text>
</comment>
<evidence type="ECO:0000313" key="1">
    <source>
        <dbReference type="EMBL" id="RXW26426.1"/>
    </source>
</evidence>
<dbReference type="Proteomes" id="UP000290875">
    <property type="component" value="Unassembled WGS sequence"/>
</dbReference>
<name>A0A4Q2E2N9_ENTCL</name>
<dbReference type="EMBL" id="QJSL01000034">
    <property type="protein sequence ID" value="RXW26426.1"/>
    <property type="molecule type" value="Genomic_DNA"/>
</dbReference>
<organism evidence="1 2">
    <name type="scientific">Enterobacter cloacae</name>
    <dbReference type="NCBI Taxonomy" id="550"/>
    <lineage>
        <taxon>Bacteria</taxon>
        <taxon>Pseudomonadati</taxon>
        <taxon>Pseudomonadota</taxon>
        <taxon>Gammaproteobacteria</taxon>
        <taxon>Enterobacterales</taxon>
        <taxon>Enterobacteriaceae</taxon>
        <taxon>Enterobacter</taxon>
        <taxon>Enterobacter cloacae complex</taxon>
    </lineage>
</organism>
<evidence type="ECO:0000313" key="2">
    <source>
        <dbReference type="Proteomes" id="UP000290875"/>
    </source>
</evidence>
<dbReference type="AlphaFoldDB" id="A0A4Q2E2N9"/>
<dbReference type="RefSeq" id="WP_129325381.1">
    <property type="nucleotide sequence ID" value="NZ_QJSL01000034.1"/>
</dbReference>